<accession>A0ABP7HZ07</accession>
<feature type="transmembrane region" description="Helical" evidence="1">
    <location>
        <begin position="122"/>
        <end position="143"/>
    </location>
</feature>
<feature type="transmembrane region" description="Helical" evidence="1">
    <location>
        <begin position="44"/>
        <end position="63"/>
    </location>
</feature>
<gene>
    <name evidence="2" type="ORF">GCM10022242_07600</name>
</gene>
<evidence type="ECO:0000256" key="1">
    <source>
        <dbReference type="SAM" id="Phobius"/>
    </source>
</evidence>
<sequence>MTATTMETTPVTTARPERSVPAPIPFTRLLDVEWRKMFDTRTGFWLLTGVGILSLIATAATMIFGNRETLTYDDFAAAVGIPVTVILPVLGALSVSSEWGQRTSLTTFTLVPSRGRVIQAKFLVIVAVGLASLAVAFGAGAIGNLVNAGIAGVTPDWNISLGTLSQIALADEINMLMAFMLGVLLRNSPGAVVGYFVYALVLPGVSGALADAQQWWMDNAGWFDLRTATIPLYDAGVTGEQWAQLGVSTLIWLVLPLAIGLRMLMRSEVK</sequence>
<evidence type="ECO:0008006" key="4">
    <source>
        <dbReference type="Google" id="ProtNLM"/>
    </source>
</evidence>
<keyword evidence="1" id="KW-1133">Transmembrane helix</keyword>
<protein>
    <recommendedName>
        <fullName evidence="4">ABC transporter permease</fullName>
    </recommendedName>
</protein>
<comment type="caution">
    <text evidence="2">The sequence shown here is derived from an EMBL/GenBank/DDBJ whole genome shotgun (WGS) entry which is preliminary data.</text>
</comment>
<keyword evidence="1" id="KW-0472">Membrane</keyword>
<dbReference type="RefSeq" id="WP_344772472.1">
    <property type="nucleotide sequence ID" value="NZ_BAABAH010000002.1"/>
</dbReference>
<keyword evidence="1" id="KW-0812">Transmembrane</keyword>
<evidence type="ECO:0000313" key="2">
    <source>
        <dbReference type="EMBL" id="GAA3807137.1"/>
    </source>
</evidence>
<organism evidence="2 3">
    <name type="scientific">Nocardioides panacisoli</name>
    <dbReference type="NCBI Taxonomy" id="627624"/>
    <lineage>
        <taxon>Bacteria</taxon>
        <taxon>Bacillati</taxon>
        <taxon>Actinomycetota</taxon>
        <taxon>Actinomycetes</taxon>
        <taxon>Propionibacteriales</taxon>
        <taxon>Nocardioidaceae</taxon>
        <taxon>Nocardioides</taxon>
    </lineage>
</organism>
<proteinExistence type="predicted"/>
<reference evidence="3" key="1">
    <citation type="journal article" date="2019" name="Int. J. Syst. Evol. Microbiol.">
        <title>The Global Catalogue of Microorganisms (GCM) 10K type strain sequencing project: providing services to taxonomists for standard genome sequencing and annotation.</title>
        <authorList>
            <consortium name="The Broad Institute Genomics Platform"/>
            <consortium name="The Broad Institute Genome Sequencing Center for Infectious Disease"/>
            <person name="Wu L."/>
            <person name="Ma J."/>
        </authorList>
    </citation>
    <scope>NUCLEOTIDE SEQUENCE [LARGE SCALE GENOMIC DNA]</scope>
    <source>
        <strain evidence="3">JCM 16953</strain>
    </source>
</reference>
<feature type="transmembrane region" description="Helical" evidence="1">
    <location>
        <begin position="192"/>
        <end position="210"/>
    </location>
</feature>
<feature type="transmembrane region" description="Helical" evidence="1">
    <location>
        <begin position="242"/>
        <end position="264"/>
    </location>
</feature>
<keyword evidence="3" id="KW-1185">Reference proteome</keyword>
<dbReference type="EMBL" id="BAABAH010000002">
    <property type="protein sequence ID" value="GAA3807137.1"/>
    <property type="molecule type" value="Genomic_DNA"/>
</dbReference>
<dbReference type="Proteomes" id="UP001501821">
    <property type="component" value="Unassembled WGS sequence"/>
</dbReference>
<feature type="transmembrane region" description="Helical" evidence="1">
    <location>
        <begin position="163"/>
        <end position="185"/>
    </location>
</feature>
<feature type="transmembrane region" description="Helical" evidence="1">
    <location>
        <begin position="75"/>
        <end position="95"/>
    </location>
</feature>
<evidence type="ECO:0000313" key="3">
    <source>
        <dbReference type="Proteomes" id="UP001501821"/>
    </source>
</evidence>
<name>A0ABP7HZ07_9ACTN</name>